<proteinExistence type="predicted"/>
<name>A0A1J0R8I4_9TRYP</name>
<dbReference type="GO" id="GO:0098552">
    <property type="term" value="C:side of membrane"/>
    <property type="evidence" value="ECO:0007669"/>
    <property type="project" value="UniProtKB-KW"/>
</dbReference>
<comment type="function">
    <text evidence="1">VSG forms a coat on the surface of the parasite. The trypanosome evades the immune response of the host by expressing a series of antigenically distinct VSGs from an estimated 1000 VSG genes.</text>
</comment>
<keyword evidence="7" id="KW-0449">Lipoprotein</keyword>
<dbReference type="GO" id="GO:0005886">
    <property type="term" value="C:plasma membrane"/>
    <property type="evidence" value="ECO:0007669"/>
    <property type="project" value="UniProtKB-SubCell"/>
</dbReference>
<dbReference type="SUPFAM" id="SSF58087">
    <property type="entry name" value="Variant surface glycoprotein (N-terminal domain)"/>
    <property type="match status" value="1"/>
</dbReference>
<dbReference type="AlphaFoldDB" id="A0A1J0R8I4"/>
<keyword evidence="6" id="KW-0325">Glycoprotein</keyword>
<accession>A0A1J0R8I4</accession>
<dbReference type="EMBL" id="KX700148">
    <property type="protein sequence ID" value="APD74104.1"/>
    <property type="molecule type" value="Genomic_DNA"/>
</dbReference>
<feature type="region of interest" description="Disordered" evidence="8">
    <location>
        <begin position="350"/>
        <end position="387"/>
    </location>
</feature>
<dbReference type="Pfam" id="PF00913">
    <property type="entry name" value="Trypan_glycop"/>
    <property type="match status" value="1"/>
</dbReference>
<sequence length="405" mass="43379">MISVLAAIQEKAKTALATSKDSIQKATMAVASGSLLRGRILEFLEILAETRQKSGAASGCLSQNGGSLIKGKANLGDCGQTTAKTTETGKKKPTKVAAEGFTDLSSASAGGTKVAGGTAKCGLFTTDNSHGVLDNARAADGKTYLGGYIKLTNNGAGYSAAPLNALSTSNEHAPPDFKAVFQSVETAATGPTAEKAAYTPITSAEIRASAAAKAAYKFAVLKDNRKYKKSVDEVVIEPLMAKDCPDSQDFEETWWKPVNTNSISKLAYGGDSEENEELTDRKDIDKLRKALSYYMALRIAEVSTKTKDISEKLKTAQGTTKVITKTVQELCNEKANTDTCRKDKNCKYNDDKKEDPKCELSEEGKQKAKKEAEKEDNKTRNTKATGRNSIVFNKAPLFLPVLLLV</sequence>
<evidence type="ECO:0000256" key="6">
    <source>
        <dbReference type="ARBA" id="ARBA00023180"/>
    </source>
</evidence>
<keyword evidence="5" id="KW-0472">Membrane</keyword>
<dbReference type="Gene3D" id="1.10.470.10">
    <property type="entry name" value="Variant Surface Glycoprotein, subunit A, domain 2"/>
    <property type="match status" value="1"/>
</dbReference>
<feature type="compositionally biased region" description="Basic and acidic residues" evidence="8">
    <location>
        <begin position="350"/>
        <end position="379"/>
    </location>
</feature>
<dbReference type="VEuPathDB" id="TriTrypDB:Tb427_000337800"/>
<dbReference type="InterPro" id="IPR001812">
    <property type="entry name" value="Trypano_VSG_A_N_dom"/>
</dbReference>
<comment type="subcellular location">
    <subcellularLocation>
        <location evidence="2">Cell membrane</location>
        <topology evidence="2">Lipid-anchor</topology>
        <topology evidence="2">GPI-anchor</topology>
    </subcellularLocation>
</comment>
<evidence type="ECO:0000256" key="7">
    <source>
        <dbReference type="ARBA" id="ARBA00023288"/>
    </source>
</evidence>
<keyword evidence="3" id="KW-1003">Cell membrane</keyword>
<reference evidence="10" key="1">
    <citation type="submission" date="2016-08" db="EMBL/GenBank/DDBJ databases">
        <title>VSG repertoire of Trypanosoma brucei EATRO 1125.</title>
        <authorList>
            <person name="Cross G.A."/>
        </authorList>
    </citation>
    <scope>NUCLEOTIDE SEQUENCE</scope>
    <source>
        <strain evidence="10">EATRO 1125</strain>
    </source>
</reference>
<evidence type="ECO:0000256" key="2">
    <source>
        <dbReference type="ARBA" id="ARBA00004609"/>
    </source>
</evidence>
<organism evidence="10">
    <name type="scientific">Trypanosoma brucei</name>
    <dbReference type="NCBI Taxonomy" id="5691"/>
    <lineage>
        <taxon>Eukaryota</taxon>
        <taxon>Discoba</taxon>
        <taxon>Euglenozoa</taxon>
        <taxon>Kinetoplastea</taxon>
        <taxon>Metakinetoplastina</taxon>
        <taxon>Trypanosomatida</taxon>
        <taxon>Trypanosomatidae</taxon>
        <taxon>Trypanosoma</taxon>
    </lineage>
</organism>
<dbReference type="InterPro" id="IPR027446">
    <property type="entry name" value="VSG_C_dom_sf"/>
</dbReference>
<evidence type="ECO:0000256" key="8">
    <source>
        <dbReference type="SAM" id="MobiDB-lite"/>
    </source>
</evidence>
<dbReference type="Gene3D" id="3.90.150.10">
    <property type="entry name" value="Variant Surface Glycoprotein, subunit A domain 1"/>
    <property type="match status" value="1"/>
</dbReference>
<evidence type="ECO:0000256" key="3">
    <source>
        <dbReference type="ARBA" id="ARBA00022475"/>
    </source>
</evidence>
<dbReference type="SUPFAM" id="SSF118251">
    <property type="entry name" value="Variant surface glycoprotein MITAT 1.2, VSG 221, C-terminal domain"/>
    <property type="match status" value="1"/>
</dbReference>
<evidence type="ECO:0000256" key="5">
    <source>
        <dbReference type="ARBA" id="ARBA00023136"/>
    </source>
</evidence>
<evidence type="ECO:0000313" key="10">
    <source>
        <dbReference type="EMBL" id="APD74104.1"/>
    </source>
</evidence>
<evidence type="ECO:0000259" key="9">
    <source>
        <dbReference type="Pfam" id="PF00913"/>
    </source>
</evidence>
<feature type="domain" description="Trypanosome variant surface glycoprotein A-type N-terminal" evidence="9">
    <location>
        <begin position="5"/>
        <end position="294"/>
    </location>
</feature>
<protein>
    <submittedName>
        <fullName evidence="10">Variant surface glycoprotein 1125.2638</fullName>
    </submittedName>
</protein>
<keyword evidence="4" id="KW-0336">GPI-anchor</keyword>
<dbReference type="GO" id="GO:0042783">
    <property type="term" value="P:symbiont-mediated evasion of host immune response"/>
    <property type="evidence" value="ECO:0007669"/>
    <property type="project" value="InterPro"/>
</dbReference>
<evidence type="ECO:0000256" key="4">
    <source>
        <dbReference type="ARBA" id="ARBA00022622"/>
    </source>
</evidence>
<evidence type="ECO:0000256" key="1">
    <source>
        <dbReference type="ARBA" id="ARBA00002523"/>
    </source>
</evidence>